<dbReference type="SMART" id="SM00368">
    <property type="entry name" value="LRR_RI"/>
    <property type="match status" value="8"/>
</dbReference>
<comment type="caution">
    <text evidence="2">The sequence shown here is derived from an EMBL/GenBank/DDBJ whole genome shotgun (WGS) entry which is preliminary data.</text>
</comment>
<dbReference type="InterPro" id="IPR001611">
    <property type="entry name" value="Leu-rich_rpt"/>
</dbReference>
<dbReference type="SUPFAM" id="SSF52047">
    <property type="entry name" value="RNI-like"/>
    <property type="match status" value="2"/>
</dbReference>
<dbReference type="EMBL" id="JARO02002893">
    <property type="protein sequence ID" value="KPP71656.1"/>
    <property type="molecule type" value="Genomic_DNA"/>
</dbReference>
<dbReference type="PANTHER" id="PTHR24109">
    <property type="entry name" value="LEUCINE-RICH REPEAT-CONTAINING PROTEIN 31"/>
    <property type="match status" value="1"/>
</dbReference>
<reference evidence="2 3" key="1">
    <citation type="submission" date="2015-08" db="EMBL/GenBank/DDBJ databases">
        <title>The genome of the Asian arowana (Scleropages formosus).</title>
        <authorList>
            <person name="Tan M.H."/>
            <person name="Gan H.M."/>
            <person name="Croft L.J."/>
            <person name="Austin C.M."/>
        </authorList>
    </citation>
    <scope>NUCLEOTIDE SEQUENCE [LARGE SCALE GENOMIC DNA]</scope>
    <source>
        <strain evidence="2">Aro1</strain>
    </source>
</reference>
<feature type="region of interest" description="Disordered" evidence="1">
    <location>
        <begin position="1"/>
        <end position="61"/>
    </location>
</feature>
<organism evidence="2 3">
    <name type="scientific">Scleropages formosus</name>
    <name type="common">Asian bonytongue</name>
    <name type="synonym">Osteoglossum formosum</name>
    <dbReference type="NCBI Taxonomy" id="113540"/>
    <lineage>
        <taxon>Eukaryota</taxon>
        <taxon>Metazoa</taxon>
        <taxon>Chordata</taxon>
        <taxon>Craniata</taxon>
        <taxon>Vertebrata</taxon>
        <taxon>Euteleostomi</taxon>
        <taxon>Actinopterygii</taxon>
        <taxon>Neopterygii</taxon>
        <taxon>Teleostei</taxon>
        <taxon>Osteoglossocephala</taxon>
        <taxon>Osteoglossomorpha</taxon>
        <taxon>Osteoglossiformes</taxon>
        <taxon>Osteoglossidae</taxon>
        <taxon>Scleropages</taxon>
    </lineage>
</organism>
<dbReference type="Pfam" id="PF13516">
    <property type="entry name" value="LRR_6"/>
    <property type="match status" value="1"/>
</dbReference>
<accession>A0A0P7XAD0</accession>
<dbReference type="Proteomes" id="UP000034805">
    <property type="component" value="Unassembled WGS sequence"/>
</dbReference>
<evidence type="ECO:0000256" key="1">
    <source>
        <dbReference type="SAM" id="MobiDB-lite"/>
    </source>
</evidence>
<dbReference type="Gene3D" id="3.80.10.10">
    <property type="entry name" value="Ribonuclease Inhibitor"/>
    <property type="match status" value="3"/>
</dbReference>
<dbReference type="PANTHER" id="PTHR24109:SF3">
    <property type="entry name" value="LEUCINE-RICH REPEAT-CONTAINING PROTEIN 31"/>
    <property type="match status" value="1"/>
</dbReference>
<protein>
    <submittedName>
        <fullName evidence="2">Leucine-rich repeat-containing protein 31-like</fullName>
    </submittedName>
</protein>
<dbReference type="STRING" id="113540.ENSSFOP00015012425"/>
<dbReference type="InterPro" id="IPR042419">
    <property type="entry name" value="LRC31"/>
</dbReference>
<gene>
    <name evidence="2" type="ORF">Z043_109404</name>
</gene>
<feature type="compositionally biased region" description="Basic and acidic residues" evidence="1">
    <location>
        <begin position="24"/>
        <end position="35"/>
    </location>
</feature>
<sequence>MNQIRRKKSFTERRQRPAVARFFRPVENDERKEGGIPEDVEGVCRGGKENAEPGTGGADTDNVDMYSVVGWGRVKQFTQKLGRKPDGQSLSLSHCDLTATDVVELATLMPFLTTVEEMDLSWNDLIGGSLKALTFHLQHVCKLRVLRLSGCRLTAQDLEALGEALQELFLLEVLDLSWNASIGGCLQHLFGHLQYSNRVKELHLMDCGLTAADAKVLGMALCGMHSLEVLDVSTNRLLGEGLTELTPQLKNVRGLRVLRLQACGLTPESLDVLSQAFQFLSTLEELDLSSNKGASRGLVQVAPHLGALMNLHSLDLHMCCLTEEDMHALNQVLPSLRNLTALDLSCNKETGGVCHSFIRSLPLARMKRLHLSNCCLSQDSYEALVVAMQQLPLLEGLSLSWNKCVGGNLGPLLEPLMVHTTLREMRLSSCGLTTDDLLHLASASKRGVLARMQQLDLSYNDGVAEGGWTSFFQELGGLVALVELDVSLRPSARGNPPTWLPALLAVAPHLPALRLLAMNRWVLGPRDRQALDTLSEHGGNSRFQGVIMQHNGTTEVHRSIILYPVRGQVENLQGPVLLQHLCQVFCSIPCDAIAEDVRSVRKLPFLLKTKEAPSSQQCRALGQVFCSIGFDVVAGQVQRFNVHAVL</sequence>
<evidence type="ECO:0000313" key="3">
    <source>
        <dbReference type="Proteomes" id="UP000034805"/>
    </source>
</evidence>
<name>A0A0P7XAD0_SCLFO</name>
<proteinExistence type="predicted"/>
<dbReference type="InterPro" id="IPR032675">
    <property type="entry name" value="LRR_dom_sf"/>
</dbReference>
<dbReference type="AlphaFoldDB" id="A0A0P7XAD0"/>
<evidence type="ECO:0000313" key="2">
    <source>
        <dbReference type="EMBL" id="KPP71656.1"/>
    </source>
</evidence>